<dbReference type="EMBL" id="AP018449">
    <property type="protein sequence ID" value="BBB90208.1"/>
    <property type="molecule type" value="Genomic_DNA"/>
</dbReference>
<dbReference type="AlphaFoldDB" id="A0A348AGL0"/>
<evidence type="ECO:0008006" key="3">
    <source>
        <dbReference type="Google" id="ProtNLM"/>
    </source>
</evidence>
<keyword evidence="2" id="KW-1185">Reference proteome</keyword>
<protein>
    <recommendedName>
        <fullName evidence="3">Flavodoxin</fullName>
    </recommendedName>
</protein>
<accession>A0A348AGL0</accession>
<evidence type="ECO:0000313" key="2">
    <source>
        <dbReference type="Proteomes" id="UP000276437"/>
    </source>
</evidence>
<proteinExistence type="predicted"/>
<name>A0A348AGL0_9FIRM</name>
<dbReference type="KEGG" id="mana:MAMMFC1_00856"/>
<dbReference type="RefSeq" id="WP_126306761.1">
    <property type="nucleotide sequence ID" value="NZ_AP018449.1"/>
</dbReference>
<evidence type="ECO:0000313" key="1">
    <source>
        <dbReference type="EMBL" id="BBB90208.1"/>
    </source>
</evidence>
<dbReference type="OrthoDB" id="9813995at2"/>
<dbReference type="Proteomes" id="UP000276437">
    <property type="component" value="Chromosome"/>
</dbReference>
<reference evidence="1 2" key="1">
    <citation type="journal article" date="2018" name="Int. J. Syst. Evol. Microbiol.">
        <title>Methylomusa anaerophila gen. nov., sp. nov., an anaerobic methanol-utilizing bacterium isolated from a microbial fuel cell.</title>
        <authorList>
            <person name="Amano N."/>
            <person name="Yamamuro A."/>
            <person name="Miyahara M."/>
            <person name="Kouzuma A."/>
            <person name="Abe T."/>
            <person name="Watanabe K."/>
        </authorList>
    </citation>
    <scope>NUCLEOTIDE SEQUENCE [LARGE SCALE GENOMIC DNA]</scope>
    <source>
        <strain evidence="1 2">MMFC1</strain>
    </source>
</reference>
<gene>
    <name evidence="1" type="ORF">MAMMFC1_00856</name>
</gene>
<sequence length="64" mass="7087">MSYKEATLYFMSGTGNSFRAAAWMGETMRKYRATARIIPLEKGATTNQINTTPGMMQGFKGVKS</sequence>
<organism evidence="1 2">
    <name type="scientific">Methylomusa anaerophila</name>
    <dbReference type="NCBI Taxonomy" id="1930071"/>
    <lineage>
        <taxon>Bacteria</taxon>
        <taxon>Bacillati</taxon>
        <taxon>Bacillota</taxon>
        <taxon>Negativicutes</taxon>
        <taxon>Selenomonadales</taxon>
        <taxon>Sporomusaceae</taxon>
        <taxon>Methylomusa</taxon>
    </lineage>
</organism>